<dbReference type="SFLD" id="SFLDG00358">
    <property type="entry name" value="Main_(cytGST)"/>
    <property type="match status" value="1"/>
</dbReference>
<organism evidence="2 3">
    <name type="scientific">Rheinheimera riviphila</name>
    <dbReference type="NCBI Taxonomy" id="1834037"/>
    <lineage>
        <taxon>Bacteria</taxon>
        <taxon>Pseudomonadati</taxon>
        <taxon>Pseudomonadota</taxon>
        <taxon>Gammaproteobacteria</taxon>
        <taxon>Chromatiales</taxon>
        <taxon>Chromatiaceae</taxon>
        <taxon>Rheinheimera</taxon>
    </lineage>
</organism>
<dbReference type="SFLD" id="SFLDS00019">
    <property type="entry name" value="Glutathione_Transferase_(cytos"/>
    <property type="match status" value="1"/>
</dbReference>
<evidence type="ECO:0000313" key="3">
    <source>
        <dbReference type="Proteomes" id="UP000283077"/>
    </source>
</evidence>
<dbReference type="Gene3D" id="3.40.30.10">
    <property type="entry name" value="Glutaredoxin"/>
    <property type="match status" value="1"/>
</dbReference>
<dbReference type="PROSITE" id="PS50404">
    <property type="entry name" value="GST_NTER"/>
    <property type="match status" value="1"/>
</dbReference>
<dbReference type="Pfam" id="PF13409">
    <property type="entry name" value="GST_N_2"/>
    <property type="match status" value="1"/>
</dbReference>
<reference evidence="2 3" key="1">
    <citation type="submission" date="2019-01" db="EMBL/GenBank/DDBJ databases">
        <authorList>
            <person name="Chen W.-M."/>
        </authorList>
    </citation>
    <scope>NUCLEOTIDE SEQUENCE [LARGE SCALE GENOMIC DNA]</scope>
    <source>
        <strain evidence="2 3">KYPC3</strain>
    </source>
</reference>
<dbReference type="AlphaFoldDB" id="A0A437QFQ3"/>
<accession>A0A437QFQ3</accession>
<keyword evidence="3" id="KW-1185">Reference proteome</keyword>
<dbReference type="CDD" id="cd03207">
    <property type="entry name" value="GST_C_8"/>
    <property type="match status" value="1"/>
</dbReference>
<dbReference type="InterPro" id="IPR036282">
    <property type="entry name" value="Glutathione-S-Trfase_C_sf"/>
</dbReference>
<keyword evidence="2" id="KW-0808">Transferase</keyword>
<dbReference type="InterPro" id="IPR004045">
    <property type="entry name" value="Glutathione_S-Trfase_N"/>
</dbReference>
<gene>
    <name evidence="2" type="ORF">EOE67_17225</name>
</gene>
<dbReference type="GO" id="GO:0016740">
    <property type="term" value="F:transferase activity"/>
    <property type="evidence" value="ECO:0007669"/>
    <property type="project" value="UniProtKB-KW"/>
</dbReference>
<proteinExistence type="predicted"/>
<dbReference type="SUPFAM" id="SSF47616">
    <property type="entry name" value="GST C-terminal domain-like"/>
    <property type="match status" value="1"/>
</dbReference>
<sequence>MACPKITLFHNPQSRSAGVCILLEELALPCEIQLVDFKDKPAALLAVNPLGKVPTLVADGAVITEQVAIFQFLAELAPEKGLSPAVGDPLRGPYLRALAFYGSSFEPAMIDKALKRDSGSAGMSPYGSIEAVEAIVRARLAQGPWWLGEQFTAADVLWGASLSWITQFGLLEKTPEIAAYLERFSERPSVAAAKAKDAALTA</sequence>
<dbReference type="CDD" id="cd03046">
    <property type="entry name" value="GST_N_GTT1_like"/>
    <property type="match status" value="1"/>
</dbReference>
<name>A0A437QFQ3_9GAMM</name>
<dbReference type="InterPro" id="IPR036249">
    <property type="entry name" value="Thioredoxin-like_sf"/>
</dbReference>
<evidence type="ECO:0000313" key="2">
    <source>
        <dbReference type="EMBL" id="RVU33367.1"/>
    </source>
</evidence>
<dbReference type="InterPro" id="IPR040079">
    <property type="entry name" value="Glutathione_S-Trfase"/>
</dbReference>
<dbReference type="PANTHER" id="PTHR44051">
    <property type="entry name" value="GLUTATHIONE S-TRANSFERASE-RELATED"/>
    <property type="match status" value="1"/>
</dbReference>
<dbReference type="SUPFAM" id="SSF52833">
    <property type="entry name" value="Thioredoxin-like"/>
    <property type="match status" value="1"/>
</dbReference>
<comment type="caution">
    <text evidence="2">The sequence shown here is derived from an EMBL/GenBank/DDBJ whole genome shotgun (WGS) entry which is preliminary data.</text>
</comment>
<dbReference type="Pfam" id="PF14497">
    <property type="entry name" value="GST_C_3"/>
    <property type="match status" value="1"/>
</dbReference>
<dbReference type="Gene3D" id="1.20.1050.10">
    <property type="match status" value="1"/>
</dbReference>
<dbReference type="EMBL" id="SACS01000023">
    <property type="protein sequence ID" value="RVU33367.1"/>
    <property type="molecule type" value="Genomic_DNA"/>
</dbReference>
<dbReference type="Proteomes" id="UP000283077">
    <property type="component" value="Unassembled WGS sequence"/>
</dbReference>
<dbReference type="PANTHER" id="PTHR44051:SF21">
    <property type="entry name" value="GLUTATHIONE S-TRANSFERASE FAMILY PROTEIN"/>
    <property type="match status" value="1"/>
</dbReference>
<protein>
    <submittedName>
        <fullName evidence="2">Glutathione S-transferase family protein</fullName>
    </submittedName>
</protein>
<dbReference type="OrthoDB" id="5740960at2"/>
<dbReference type="SFLD" id="SFLDG01150">
    <property type="entry name" value="Main.1:_Beta-like"/>
    <property type="match status" value="1"/>
</dbReference>
<evidence type="ECO:0000259" key="1">
    <source>
        <dbReference type="PROSITE" id="PS50404"/>
    </source>
</evidence>
<feature type="domain" description="GST N-terminal" evidence="1">
    <location>
        <begin position="3"/>
        <end position="81"/>
    </location>
</feature>
<dbReference type="InterPro" id="IPR004046">
    <property type="entry name" value="GST_C"/>
</dbReference>